<accession>A0A485L8G1</accession>
<keyword evidence="1" id="KW-0812">Transmembrane</keyword>
<dbReference type="OrthoDB" id="421154at2759"/>
<dbReference type="AlphaFoldDB" id="A0A485L8G1"/>
<dbReference type="Pfam" id="PF14853">
    <property type="entry name" value="Fis1_TPR_C"/>
    <property type="match status" value="1"/>
</dbReference>
<protein>
    <submittedName>
        <fullName evidence="3">Aste57867_17143 protein</fullName>
    </submittedName>
</protein>
<dbReference type="GO" id="GO:0005778">
    <property type="term" value="C:peroxisomal membrane"/>
    <property type="evidence" value="ECO:0007669"/>
    <property type="project" value="TreeGrafter"/>
</dbReference>
<keyword evidence="1" id="KW-0472">Membrane</keyword>
<keyword evidence="4" id="KW-1185">Reference proteome</keyword>
<dbReference type="InterPro" id="IPR011990">
    <property type="entry name" value="TPR-like_helical_dom_sf"/>
</dbReference>
<gene>
    <name evidence="3" type="primary">Aste57867_17143</name>
    <name evidence="2" type="ORF">As57867_017084</name>
    <name evidence="3" type="ORF">ASTE57867_17143</name>
</gene>
<dbReference type="GO" id="GO:0016559">
    <property type="term" value="P:peroxisome fission"/>
    <property type="evidence" value="ECO:0007669"/>
    <property type="project" value="TreeGrafter"/>
</dbReference>
<dbReference type="EMBL" id="CAADRA010006063">
    <property type="protein sequence ID" value="VFT93900.1"/>
    <property type="molecule type" value="Genomic_DNA"/>
</dbReference>
<proteinExistence type="predicted"/>
<dbReference type="InterPro" id="IPR028061">
    <property type="entry name" value="Fis1_TPR_C"/>
</dbReference>
<sequence>MKDTASQVNTDIDLALAREKYLAEQEKDNPNASVKFNYAKCLTRDEKKENKARGAGLLRDLLNENCINTIDCLYSLSTTLYELGDYSSSRTYCERLLRIDPTHEKAMDLHRLIKENLAKDSAIGLGLVAGAVVIVGVAVQFFLKSKK</sequence>
<evidence type="ECO:0000313" key="4">
    <source>
        <dbReference type="Proteomes" id="UP000332933"/>
    </source>
</evidence>
<dbReference type="GO" id="GO:0000266">
    <property type="term" value="P:mitochondrial fission"/>
    <property type="evidence" value="ECO:0007669"/>
    <property type="project" value="InterPro"/>
</dbReference>
<name>A0A485L8G1_9STRA</name>
<evidence type="ECO:0000313" key="2">
    <source>
        <dbReference type="EMBL" id="KAF0691675.1"/>
    </source>
</evidence>
<dbReference type="InterPro" id="IPR016543">
    <property type="entry name" value="Fis1"/>
</dbReference>
<evidence type="ECO:0000313" key="3">
    <source>
        <dbReference type="EMBL" id="VFT93900.1"/>
    </source>
</evidence>
<reference evidence="2" key="2">
    <citation type="submission" date="2019-06" db="EMBL/GenBank/DDBJ databases">
        <title>Genomics analysis of Aphanomyces spp. identifies a new class of oomycete effector associated with host adaptation.</title>
        <authorList>
            <person name="Gaulin E."/>
        </authorList>
    </citation>
    <scope>NUCLEOTIDE SEQUENCE</scope>
    <source>
        <strain evidence="2">CBS 578.67</strain>
    </source>
</reference>
<reference evidence="3 4" key="1">
    <citation type="submission" date="2019-03" db="EMBL/GenBank/DDBJ databases">
        <authorList>
            <person name="Gaulin E."/>
            <person name="Dumas B."/>
        </authorList>
    </citation>
    <scope>NUCLEOTIDE SEQUENCE [LARGE SCALE GENOMIC DNA]</scope>
    <source>
        <strain evidence="3">CBS 568.67</strain>
    </source>
</reference>
<dbReference type="PANTHER" id="PTHR13247:SF0">
    <property type="entry name" value="MITOCHONDRIAL FISSION 1 PROTEIN"/>
    <property type="match status" value="1"/>
</dbReference>
<dbReference type="Proteomes" id="UP000332933">
    <property type="component" value="Unassembled WGS sequence"/>
</dbReference>
<dbReference type="EMBL" id="VJMH01006042">
    <property type="protein sequence ID" value="KAF0691675.1"/>
    <property type="molecule type" value="Genomic_DNA"/>
</dbReference>
<feature type="transmembrane region" description="Helical" evidence="1">
    <location>
        <begin position="122"/>
        <end position="143"/>
    </location>
</feature>
<dbReference type="GO" id="GO:0005741">
    <property type="term" value="C:mitochondrial outer membrane"/>
    <property type="evidence" value="ECO:0007669"/>
    <property type="project" value="TreeGrafter"/>
</dbReference>
<organism evidence="3 4">
    <name type="scientific">Aphanomyces stellatus</name>
    <dbReference type="NCBI Taxonomy" id="120398"/>
    <lineage>
        <taxon>Eukaryota</taxon>
        <taxon>Sar</taxon>
        <taxon>Stramenopiles</taxon>
        <taxon>Oomycota</taxon>
        <taxon>Saprolegniomycetes</taxon>
        <taxon>Saprolegniales</taxon>
        <taxon>Verrucalvaceae</taxon>
        <taxon>Aphanomyces</taxon>
    </lineage>
</organism>
<keyword evidence="1" id="KW-1133">Transmembrane helix</keyword>
<dbReference type="GO" id="GO:0000422">
    <property type="term" value="P:autophagy of mitochondrion"/>
    <property type="evidence" value="ECO:0007669"/>
    <property type="project" value="TreeGrafter"/>
</dbReference>
<dbReference type="Gene3D" id="1.25.40.10">
    <property type="entry name" value="Tetratricopeptide repeat domain"/>
    <property type="match status" value="1"/>
</dbReference>
<dbReference type="SUPFAM" id="SSF48452">
    <property type="entry name" value="TPR-like"/>
    <property type="match status" value="1"/>
</dbReference>
<dbReference type="PANTHER" id="PTHR13247">
    <property type="entry name" value="TETRATRICOPEPTIDE REPEAT PROTEIN 11 TPR REPEAT PROTEIN 11"/>
    <property type="match status" value="1"/>
</dbReference>
<evidence type="ECO:0000256" key="1">
    <source>
        <dbReference type="SAM" id="Phobius"/>
    </source>
</evidence>